<dbReference type="EMBL" id="CP000155">
    <property type="protein sequence ID" value="ABC28823.1"/>
    <property type="molecule type" value="Genomic_DNA"/>
</dbReference>
<dbReference type="RefSeq" id="WP_011395894.1">
    <property type="nucleotide sequence ID" value="NC_007645.1"/>
</dbReference>
<dbReference type="AlphaFoldDB" id="Q2SKK1"/>
<gene>
    <name evidence="1" type="ordered locus">HCH_01989</name>
</gene>
<proteinExistence type="predicted"/>
<reference evidence="1 2" key="1">
    <citation type="journal article" date="2005" name="Nucleic Acids Res.">
        <title>Genomic blueprint of Hahella chejuensis, a marine microbe producing an algicidal agent.</title>
        <authorList>
            <person name="Jeong H."/>
            <person name="Yim J.H."/>
            <person name="Lee C."/>
            <person name="Choi S.-H."/>
            <person name="Park Y.K."/>
            <person name="Yoon S.H."/>
            <person name="Hur C.-G."/>
            <person name="Kang H.-Y."/>
            <person name="Kim D."/>
            <person name="Lee H.H."/>
            <person name="Park K.H."/>
            <person name="Park S.-H."/>
            <person name="Park H.-S."/>
            <person name="Lee H.K."/>
            <person name="Oh T.K."/>
            <person name="Kim J.F."/>
        </authorList>
    </citation>
    <scope>NUCLEOTIDE SEQUENCE [LARGE SCALE GENOMIC DNA]</scope>
    <source>
        <strain evidence="1 2">KCTC 2396</strain>
    </source>
</reference>
<sequence length="147" mass="16908">MLIKHKANHLLTLEYREARWLLVLFSVSAALVSALLYKSFSWIGVAALGLTVLVFAWFAMISVNATVTLDKDRDLFACTQKRLWRKAERFECPLHEITDVILESEDDATRLGFVIQGKTLYPSEIFSSSAWRSEERVYRAVRDFLFG</sequence>
<keyword evidence="2" id="KW-1185">Reference proteome</keyword>
<name>Q2SKK1_HAHCH</name>
<evidence type="ECO:0000313" key="1">
    <source>
        <dbReference type="EMBL" id="ABC28823.1"/>
    </source>
</evidence>
<dbReference type="HOGENOM" id="CLU_1765468_0_0_6"/>
<protein>
    <submittedName>
        <fullName evidence="1">Uncharacterized protein</fullName>
    </submittedName>
</protein>
<evidence type="ECO:0000313" key="2">
    <source>
        <dbReference type="Proteomes" id="UP000000238"/>
    </source>
</evidence>
<dbReference type="KEGG" id="hch:HCH_01989"/>
<dbReference type="Proteomes" id="UP000000238">
    <property type="component" value="Chromosome"/>
</dbReference>
<dbReference type="STRING" id="349521.HCH_01989"/>
<organism evidence="1 2">
    <name type="scientific">Hahella chejuensis (strain KCTC 2396)</name>
    <dbReference type="NCBI Taxonomy" id="349521"/>
    <lineage>
        <taxon>Bacteria</taxon>
        <taxon>Pseudomonadati</taxon>
        <taxon>Pseudomonadota</taxon>
        <taxon>Gammaproteobacteria</taxon>
        <taxon>Oceanospirillales</taxon>
        <taxon>Hahellaceae</taxon>
        <taxon>Hahella</taxon>
    </lineage>
</organism>
<accession>Q2SKK1</accession>